<gene>
    <name evidence="4" type="ORF">CUNI_LOCUS5380</name>
</gene>
<evidence type="ECO:0000259" key="3">
    <source>
        <dbReference type="PROSITE" id="PS50897"/>
    </source>
</evidence>
<comment type="caution">
    <text evidence="4">The sequence shown here is derived from an EMBL/GenBank/DDBJ whole genome shotgun (WGS) entry which is preliminary data.</text>
</comment>
<dbReference type="InterPro" id="IPR051350">
    <property type="entry name" value="WD_repeat-ST_regulator"/>
</dbReference>
<feature type="non-terminal residue" evidence="4">
    <location>
        <position position="1"/>
    </location>
</feature>
<evidence type="ECO:0000313" key="5">
    <source>
        <dbReference type="Proteomes" id="UP000678393"/>
    </source>
</evidence>
<dbReference type="PANTHER" id="PTHR22838:SF0">
    <property type="entry name" value="WD REPEAT-CONTAINING PROTEIN 26"/>
    <property type="match status" value="1"/>
</dbReference>
<feature type="domain" description="CTLH" evidence="3">
    <location>
        <begin position="86"/>
        <end position="146"/>
    </location>
</feature>
<keyword evidence="5" id="KW-1185">Reference proteome</keyword>
<dbReference type="PROSITE" id="PS50896">
    <property type="entry name" value="LISH"/>
    <property type="match status" value="1"/>
</dbReference>
<organism evidence="4 5">
    <name type="scientific">Candidula unifasciata</name>
    <dbReference type="NCBI Taxonomy" id="100452"/>
    <lineage>
        <taxon>Eukaryota</taxon>
        <taxon>Metazoa</taxon>
        <taxon>Spiralia</taxon>
        <taxon>Lophotrochozoa</taxon>
        <taxon>Mollusca</taxon>
        <taxon>Gastropoda</taxon>
        <taxon>Heterobranchia</taxon>
        <taxon>Euthyneura</taxon>
        <taxon>Panpulmonata</taxon>
        <taxon>Eupulmonata</taxon>
        <taxon>Stylommatophora</taxon>
        <taxon>Helicina</taxon>
        <taxon>Helicoidea</taxon>
        <taxon>Geomitridae</taxon>
        <taxon>Candidula</taxon>
    </lineage>
</organism>
<dbReference type="GO" id="GO:0034657">
    <property type="term" value="C:GID complex"/>
    <property type="evidence" value="ECO:0007669"/>
    <property type="project" value="TreeGrafter"/>
</dbReference>
<dbReference type="InterPro" id="IPR006595">
    <property type="entry name" value="CTLH_C"/>
</dbReference>
<keyword evidence="1" id="KW-0853">WD repeat</keyword>
<dbReference type="AlphaFoldDB" id="A0A8S3YW77"/>
<dbReference type="OrthoDB" id="972532at2759"/>
<dbReference type="PANTHER" id="PTHR22838">
    <property type="entry name" value="WD REPEAT PROTEIN 26-RELATED"/>
    <property type="match status" value="1"/>
</dbReference>
<keyword evidence="2" id="KW-0677">Repeat</keyword>
<dbReference type="Proteomes" id="UP000678393">
    <property type="component" value="Unassembled WGS sequence"/>
</dbReference>
<evidence type="ECO:0000313" key="4">
    <source>
        <dbReference type="EMBL" id="CAG5119822.1"/>
    </source>
</evidence>
<name>A0A8S3YW77_9EUPU</name>
<dbReference type="EMBL" id="CAJHNH020000779">
    <property type="protein sequence ID" value="CAG5119822.1"/>
    <property type="molecule type" value="Genomic_DNA"/>
</dbReference>
<dbReference type="Pfam" id="PF23627">
    <property type="entry name" value="LisH_WDR26"/>
    <property type="match status" value="1"/>
</dbReference>
<evidence type="ECO:0000256" key="2">
    <source>
        <dbReference type="ARBA" id="ARBA00022737"/>
    </source>
</evidence>
<protein>
    <recommendedName>
        <fullName evidence="3">CTLH domain-containing protein</fullName>
    </recommendedName>
</protein>
<dbReference type="PROSITE" id="PS50897">
    <property type="entry name" value="CTLH"/>
    <property type="match status" value="1"/>
</dbReference>
<dbReference type="GO" id="GO:0043161">
    <property type="term" value="P:proteasome-mediated ubiquitin-dependent protein catabolic process"/>
    <property type="evidence" value="ECO:0007669"/>
    <property type="project" value="TreeGrafter"/>
</dbReference>
<dbReference type="InterPro" id="IPR006594">
    <property type="entry name" value="LisH"/>
</dbReference>
<proteinExistence type="predicted"/>
<evidence type="ECO:0000256" key="1">
    <source>
        <dbReference type="ARBA" id="ARBA00022574"/>
    </source>
</evidence>
<reference evidence="4" key="1">
    <citation type="submission" date="2021-04" db="EMBL/GenBank/DDBJ databases">
        <authorList>
            <consortium name="Molecular Ecology Group"/>
        </authorList>
    </citation>
    <scope>NUCLEOTIDE SEQUENCE</scope>
</reference>
<sequence>MQANGFSQHNGTNDIHGIELFNTLQRNPLTAAGREININGILYGPSKRPLSKTDEDIVRLIGQHLRDLGFHRTAEQLTTESGCALEHPTAARFRIHVMTGEYEKAEQDLYSLEGLVKKGKEDIIKMKFLLLEQKYLETLEAGYPMRALQCLRSELTPLKYNTERVHVLST</sequence>
<accession>A0A8S3YW77</accession>